<dbReference type="Pfam" id="PF00293">
    <property type="entry name" value="NUDIX"/>
    <property type="match status" value="1"/>
</dbReference>
<dbReference type="SUPFAM" id="SSF55811">
    <property type="entry name" value="Nudix"/>
    <property type="match status" value="1"/>
</dbReference>
<feature type="domain" description="Nudix hydrolase" evidence="3">
    <location>
        <begin position="38"/>
        <end position="165"/>
    </location>
</feature>
<evidence type="ECO:0000259" key="3">
    <source>
        <dbReference type="PROSITE" id="PS51462"/>
    </source>
</evidence>
<evidence type="ECO:0000313" key="4">
    <source>
        <dbReference type="EMBL" id="OGD76732.1"/>
    </source>
</evidence>
<evidence type="ECO:0000256" key="1">
    <source>
        <dbReference type="ARBA" id="ARBA00001946"/>
    </source>
</evidence>
<dbReference type="InterPro" id="IPR015797">
    <property type="entry name" value="NUDIX_hydrolase-like_dom_sf"/>
</dbReference>
<comment type="caution">
    <text evidence="4">The sequence shown here is derived from an EMBL/GenBank/DDBJ whole genome shotgun (WGS) entry which is preliminary data.</text>
</comment>
<comment type="cofactor">
    <cofactor evidence="1">
        <name>Mg(2+)</name>
        <dbReference type="ChEBI" id="CHEBI:18420"/>
    </cofactor>
</comment>
<reference evidence="4 5" key="1">
    <citation type="journal article" date="2016" name="Nat. Commun.">
        <title>Thousands of microbial genomes shed light on interconnected biogeochemical processes in an aquifer system.</title>
        <authorList>
            <person name="Anantharaman K."/>
            <person name="Brown C.T."/>
            <person name="Hug L.A."/>
            <person name="Sharon I."/>
            <person name="Castelle C.J."/>
            <person name="Probst A.J."/>
            <person name="Thomas B.C."/>
            <person name="Singh A."/>
            <person name="Wilkins M.J."/>
            <person name="Karaoz U."/>
            <person name="Brodie E.L."/>
            <person name="Williams K.H."/>
            <person name="Hubbard S.S."/>
            <person name="Banfield J.F."/>
        </authorList>
    </citation>
    <scope>NUCLEOTIDE SEQUENCE [LARGE SCALE GENOMIC DNA]</scope>
</reference>
<dbReference type="AlphaFoldDB" id="A0A1F5FAW8"/>
<dbReference type="GO" id="GO:0006753">
    <property type="term" value="P:nucleoside phosphate metabolic process"/>
    <property type="evidence" value="ECO:0007669"/>
    <property type="project" value="TreeGrafter"/>
</dbReference>
<dbReference type="InterPro" id="IPR000086">
    <property type="entry name" value="NUDIX_hydrolase_dom"/>
</dbReference>
<evidence type="ECO:0000313" key="5">
    <source>
        <dbReference type="Proteomes" id="UP000176191"/>
    </source>
</evidence>
<dbReference type="PANTHER" id="PTHR11839">
    <property type="entry name" value="UDP/ADP-SUGAR PYROPHOSPHATASE"/>
    <property type="match status" value="1"/>
</dbReference>
<sequence length="178" mass="19667">MTWKTLSSKKIYQNRYMTVTEDELLTDHGDKVTFGIVHKNPAILIIPWDGGKLTLVGQYRHVVDLFSWEFPAGHYEHASVEAAARAELEEEAGLLANQLTPLGTFHVAPGHLTQVCHTFLATDLSAGTQALEPSEQGMQVKEVTPTEFEQMVRSGQIKDGLTISAYELFRLSGLGNAL</sequence>
<dbReference type="Gene3D" id="3.90.79.10">
    <property type="entry name" value="Nucleoside Triphosphate Pyrophosphohydrolase"/>
    <property type="match status" value="1"/>
</dbReference>
<evidence type="ECO:0000256" key="2">
    <source>
        <dbReference type="ARBA" id="ARBA00022801"/>
    </source>
</evidence>
<dbReference type="EMBL" id="MFAK01000001">
    <property type="protein sequence ID" value="OGD76732.1"/>
    <property type="molecule type" value="Genomic_DNA"/>
</dbReference>
<accession>A0A1F5FAW8</accession>
<dbReference type="GO" id="GO:0019693">
    <property type="term" value="P:ribose phosphate metabolic process"/>
    <property type="evidence" value="ECO:0007669"/>
    <property type="project" value="TreeGrafter"/>
</dbReference>
<gene>
    <name evidence="4" type="ORF">A2228_01060</name>
</gene>
<organism evidence="4 5">
    <name type="scientific">Candidatus Collierbacteria bacterium RIFOXYA2_FULL_46_10</name>
    <dbReference type="NCBI Taxonomy" id="1817726"/>
    <lineage>
        <taxon>Bacteria</taxon>
        <taxon>Candidatus Collieribacteriota</taxon>
    </lineage>
</organism>
<dbReference type="GO" id="GO:0016787">
    <property type="term" value="F:hydrolase activity"/>
    <property type="evidence" value="ECO:0007669"/>
    <property type="project" value="UniProtKB-KW"/>
</dbReference>
<dbReference type="Proteomes" id="UP000176191">
    <property type="component" value="Unassembled WGS sequence"/>
</dbReference>
<dbReference type="PROSITE" id="PS51462">
    <property type="entry name" value="NUDIX"/>
    <property type="match status" value="1"/>
</dbReference>
<protein>
    <recommendedName>
        <fullName evidence="3">Nudix hydrolase domain-containing protein</fullName>
    </recommendedName>
</protein>
<proteinExistence type="predicted"/>
<dbReference type="PANTHER" id="PTHR11839:SF18">
    <property type="entry name" value="NUDIX HYDROLASE DOMAIN-CONTAINING PROTEIN"/>
    <property type="match status" value="1"/>
</dbReference>
<name>A0A1F5FAW8_9BACT</name>
<keyword evidence="2" id="KW-0378">Hydrolase</keyword>